<dbReference type="PATRIC" id="fig|1126833.4.peg.911"/>
<reference evidence="10 11" key="1">
    <citation type="journal article" date="2015" name="J. Biotechnol.">
        <title>Complete genome sequence of Paenibacillus beijingensis 7188(T) (=DSM 24997(T)), a novel rhizobacterium from jujube garden soil.</title>
        <authorList>
            <person name="Kwak Y."/>
            <person name="Shin J.H."/>
        </authorList>
    </citation>
    <scope>NUCLEOTIDE SEQUENCE [LARGE SCALE GENOMIC DNA]</scope>
    <source>
        <strain evidence="10 11">DSM 24997</strain>
    </source>
</reference>
<keyword evidence="8" id="KW-0406">Ion transport</keyword>
<dbReference type="HOGENOM" id="CLU_125825_1_3_9"/>
<accession>A0A0D5NFM6</accession>
<keyword evidence="7 8" id="KW-0472">Membrane</keyword>
<dbReference type="OrthoDB" id="9799958at2"/>
<feature type="transmembrane region" description="Helical" evidence="9">
    <location>
        <begin position="63"/>
        <end position="82"/>
    </location>
</feature>
<evidence type="ECO:0000256" key="1">
    <source>
        <dbReference type="ARBA" id="ARBA00004651"/>
    </source>
</evidence>
<dbReference type="STRING" id="1126833.VN24_04170"/>
<comment type="similarity">
    <text evidence="2 8">Belongs to the CPA3 antiporters (TC 2.A.63) subunit F family.</text>
</comment>
<dbReference type="AlphaFoldDB" id="A0A0D5NFM6"/>
<dbReference type="KEGG" id="pbj:VN24_04170"/>
<keyword evidence="4 8" id="KW-1003">Cell membrane</keyword>
<evidence type="ECO:0000313" key="11">
    <source>
        <dbReference type="Proteomes" id="UP000032633"/>
    </source>
</evidence>
<evidence type="ECO:0000313" key="10">
    <source>
        <dbReference type="EMBL" id="AJY73955.1"/>
    </source>
</evidence>
<evidence type="ECO:0000256" key="5">
    <source>
        <dbReference type="ARBA" id="ARBA00022692"/>
    </source>
</evidence>
<dbReference type="NCBIfam" id="NF009248">
    <property type="entry name" value="PRK12600.1"/>
    <property type="match status" value="1"/>
</dbReference>
<keyword evidence="3 8" id="KW-0813">Transport</keyword>
<gene>
    <name evidence="10" type="ORF">VN24_04170</name>
</gene>
<proteinExistence type="inferred from homology"/>
<evidence type="ECO:0000256" key="4">
    <source>
        <dbReference type="ARBA" id="ARBA00022475"/>
    </source>
</evidence>
<dbReference type="Pfam" id="PF04066">
    <property type="entry name" value="MrpF_PhaF"/>
    <property type="match status" value="1"/>
</dbReference>
<keyword evidence="8" id="KW-0050">Antiport</keyword>
<evidence type="ECO:0000256" key="7">
    <source>
        <dbReference type="ARBA" id="ARBA00023136"/>
    </source>
</evidence>
<keyword evidence="5 9" id="KW-0812">Transmembrane</keyword>
<comment type="subcellular location">
    <subcellularLocation>
        <location evidence="1 8">Cell membrane</location>
        <topology evidence="1 8">Multi-pass membrane protein</topology>
    </subcellularLocation>
</comment>
<sequence>MLSNLLLASLILLSLAVLGCLYRLIKGPSMADRIAALDTIGVILLSMIAVICMLFQTRAYFDIILVIGILTFIGTTAFARYIERGDVIERGDDNGSR</sequence>
<name>A0A0D5NFM6_9BACL</name>
<protein>
    <submittedName>
        <fullName evidence="10">Monovalent cation/H+ antiporter subunit F</fullName>
    </submittedName>
</protein>
<feature type="transmembrane region" description="Helical" evidence="9">
    <location>
        <begin position="37"/>
        <end position="57"/>
    </location>
</feature>
<dbReference type="Proteomes" id="UP000032633">
    <property type="component" value="Chromosome"/>
</dbReference>
<dbReference type="InterPro" id="IPR007208">
    <property type="entry name" value="MrpF/PhaF-like"/>
</dbReference>
<evidence type="ECO:0000256" key="6">
    <source>
        <dbReference type="ARBA" id="ARBA00022989"/>
    </source>
</evidence>
<evidence type="ECO:0000256" key="8">
    <source>
        <dbReference type="PIRNR" id="PIRNR028784"/>
    </source>
</evidence>
<dbReference type="EMBL" id="CP011058">
    <property type="protein sequence ID" value="AJY73955.1"/>
    <property type="molecule type" value="Genomic_DNA"/>
</dbReference>
<feature type="transmembrane region" description="Helical" evidence="9">
    <location>
        <begin position="6"/>
        <end position="25"/>
    </location>
</feature>
<evidence type="ECO:0000256" key="3">
    <source>
        <dbReference type="ARBA" id="ARBA00022448"/>
    </source>
</evidence>
<dbReference type="PANTHER" id="PTHR34702:SF1">
    <property type="entry name" value="NA(+)_H(+) ANTIPORTER SUBUNIT F"/>
    <property type="match status" value="1"/>
</dbReference>
<keyword evidence="11" id="KW-1185">Reference proteome</keyword>
<evidence type="ECO:0000256" key="9">
    <source>
        <dbReference type="SAM" id="Phobius"/>
    </source>
</evidence>
<reference evidence="11" key="2">
    <citation type="submission" date="2015-03" db="EMBL/GenBank/DDBJ databases">
        <title>Genome sequence of Paenibacillus beijingensis strain DSM 24997T.</title>
        <authorList>
            <person name="Kwak Y."/>
            <person name="Shin J.-H."/>
        </authorList>
    </citation>
    <scope>NUCLEOTIDE SEQUENCE [LARGE SCALE GENOMIC DNA]</scope>
    <source>
        <strain evidence="11">DSM 24997</strain>
    </source>
</reference>
<dbReference type="GO" id="GO:0015385">
    <property type="term" value="F:sodium:proton antiporter activity"/>
    <property type="evidence" value="ECO:0007669"/>
    <property type="project" value="TreeGrafter"/>
</dbReference>
<organism evidence="10 11">
    <name type="scientific">Paenibacillus beijingensis</name>
    <dbReference type="NCBI Taxonomy" id="1126833"/>
    <lineage>
        <taxon>Bacteria</taxon>
        <taxon>Bacillati</taxon>
        <taxon>Bacillota</taxon>
        <taxon>Bacilli</taxon>
        <taxon>Bacillales</taxon>
        <taxon>Paenibacillaceae</taxon>
        <taxon>Paenibacillus</taxon>
    </lineage>
</organism>
<dbReference type="RefSeq" id="WP_045669391.1">
    <property type="nucleotide sequence ID" value="NZ_CP011058.1"/>
</dbReference>
<dbReference type="PANTHER" id="PTHR34702">
    <property type="entry name" value="NA(+)/H(+) ANTIPORTER SUBUNIT F1"/>
    <property type="match status" value="1"/>
</dbReference>
<dbReference type="PIRSF" id="PIRSF028784">
    <property type="entry name" value="MrpF"/>
    <property type="match status" value="1"/>
</dbReference>
<evidence type="ECO:0000256" key="2">
    <source>
        <dbReference type="ARBA" id="ARBA00009212"/>
    </source>
</evidence>
<dbReference type="GO" id="GO:0005886">
    <property type="term" value="C:plasma membrane"/>
    <property type="evidence" value="ECO:0007669"/>
    <property type="project" value="UniProtKB-SubCell"/>
</dbReference>
<keyword evidence="6 9" id="KW-1133">Transmembrane helix</keyword>